<evidence type="ECO:0000313" key="5">
    <source>
        <dbReference type="WBParaSite" id="BXY_0206300.1"/>
    </source>
</evidence>
<dbReference type="Proteomes" id="UP000659654">
    <property type="component" value="Unassembled WGS sequence"/>
</dbReference>
<name>A0A1I7RMX7_BURXY</name>
<gene>
    <name evidence="1" type="ORF">BXYJ_LOCUS12737</name>
</gene>
<reference evidence="2" key="2">
    <citation type="submission" date="2020-08" db="EMBL/GenBank/DDBJ databases">
        <authorList>
            <person name="Kikuchi T."/>
        </authorList>
    </citation>
    <scope>NUCLEOTIDE SEQUENCE</scope>
    <source>
        <strain evidence="1">Ka4C1</strain>
    </source>
</reference>
<dbReference type="WBParaSite" id="BXY_0206300.1">
    <property type="protein sequence ID" value="BXY_0206300.1"/>
    <property type="gene ID" value="BXY_0206300"/>
</dbReference>
<dbReference type="Proteomes" id="UP000582659">
    <property type="component" value="Unassembled WGS sequence"/>
</dbReference>
<dbReference type="Proteomes" id="UP000095284">
    <property type="component" value="Unplaced"/>
</dbReference>
<organism evidence="3 5">
    <name type="scientific">Bursaphelenchus xylophilus</name>
    <name type="common">Pinewood nematode worm</name>
    <name type="synonym">Aphelenchoides xylophilus</name>
    <dbReference type="NCBI Taxonomy" id="6326"/>
    <lineage>
        <taxon>Eukaryota</taxon>
        <taxon>Metazoa</taxon>
        <taxon>Ecdysozoa</taxon>
        <taxon>Nematoda</taxon>
        <taxon>Chromadorea</taxon>
        <taxon>Rhabditida</taxon>
        <taxon>Tylenchina</taxon>
        <taxon>Tylenchomorpha</taxon>
        <taxon>Aphelenchoidea</taxon>
        <taxon>Aphelenchoididae</taxon>
        <taxon>Bursaphelenchus</taxon>
    </lineage>
</organism>
<dbReference type="AlphaFoldDB" id="A0A1I7RMX7"/>
<dbReference type="EMBL" id="CAJFDI010000005">
    <property type="protein sequence ID" value="CAD5232646.1"/>
    <property type="molecule type" value="Genomic_DNA"/>
</dbReference>
<reference evidence="5" key="1">
    <citation type="submission" date="2016-11" db="UniProtKB">
        <authorList>
            <consortium name="WormBaseParasite"/>
        </authorList>
    </citation>
    <scope>IDENTIFICATION</scope>
</reference>
<dbReference type="EMBL" id="CAJFCV020000005">
    <property type="protein sequence ID" value="CAG9125362.1"/>
    <property type="molecule type" value="Genomic_DNA"/>
</dbReference>
<evidence type="ECO:0000313" key="4">
    <source>
        <dbReference type="Proteomes" id="UP000659654"/>
    </source>
</evidence>
<proteinExistence type="predicted"/>
<evidence type="ECO:0000313" key="3">
    <source>
        <dbReference type="Proteomes" id="UP000095284"/>
    </source>
</evidence>
<keyword evidence="4" id="KW-1185">Reference proteome</keyword>
<evidence type="ECO:0000313" key="1">
    <source>
        <dbReference type="EMBL" id="CAD5232646.1"/>
    </source>
</evidence>
<accession>A0A1I7RMX7</accession>
<protein>
    <submittedName>
        <fullName evidence="1">(pine wood nematode) hypothetical protein</fullName>
    </submittedName>
</protein>
<sequence>MVEAHSPRFEEKTEICGSKVGEVRRRKGHVSPKEDRFPARSYKIYGQELFFGAFRVSHSFSSANIVQYLCKARAKPSGTVWLGPRCIVVPTPASPRRMPALVLDKVCP</sequence>
<evidence type="ECO:0000313" key="2">
    <source>
        <dbReference type="EMBL" id="CAG9125362.1"/>
    </source>
</evidence>